<name>A4GK50_9BACT</name>
<dbReference type="AlphaFoldDB" id="A4GK50"/>
<accession>A4GK50</accession>
<reference evidence="1" key="1">
    <citation type="journal article" date="2007" name="Environ. Microbiol.">
        <title>Proteorhodopsin photosystem gene clusters exhibit co-evolutionary trends and shared ancestry among diverse marine microbial phyla.</title>
        <authorList>
            <person name="McCarren J."/>
            <person name="Delong E.F."/>
        </authorList>
    </citation>
    <scope>NUCLEOTIDE SEQUENCE</scope>
</reference>
<sequence>MKLNGVILLTDQGEVVENPDAVESVILILDVLSLKILIKEIFTLQFKKIWFFISFLFTATYFRNEVGLSKFYSKSIFEIYDTFESIPARVEFDTNKVSIKKKIFLLSNPLTNEN</sequence>
<gene>
    <name evidence="1" type="ORF">ALOHA_HF13081H07.0038</name>
</gene>
<dbReference type="EMBL" id="EF107106">
    <property type="protein sequence ID" value="ABL97495.1"/>
    <property type="molecule type" value="Genomic_DNA"/>
</dbReference>
<protein>
    <submittedName>
        <fullName evidence="1">Uncharacterized protein</fullName>
    </submittedName>
</protein>
<evidence type="ECO:0000313" key="1">
    <source>
        <dbReference type="EMBL" id="ABL97495.1"/>
    </source>
</evidence>
<proteinExistence type="predicted"/>
<organism evidence="1">
    <name type="scientific">uncultured marine bacterium HF130_81H07</name>
    <dbReference type="NCBI Taxonomy" id="415448"/>
    <lineage>
        <taxon>Bacteria</taxon>
        <taxon>environmental samples</taxon>
    </lineage>
</organism>